<dbReference type="Pfam" id="PF23622">
    <property type="entry name" value="LRR_At1g61320_AtMIF1"/>
    <property type="match status" value="1"/>
</dbReference>
<name>A0A6P8EL76_PUNGR</name>
<dbReference type="PANTHER" id="PTHR34145:SF28">
    <property type="entry name" value="F-BOX DOMAIN-CONTAINING PROTEIN"/>
    <property type="match status" value="1"/>
</dbReference>
<dbReference type="SUPFAM" id="SSF52047">
    <property type="entry name" value="RNI-like"/>
    <property type="match status" value="1"/>
</dbReference>
<proteinExistence type="predicted"/>
<dbReference type="SUPFAM" id="SSF81383">
    <property type="entry name" value="F-box domain"/>
    <property type="match status" value="1"/>
</dbReference>
<dbReference type="PANTHER" id="PTHR34145">
    <property type="entry name" value="OS02G0105600 PROTEIN"/>
    <property type="match status" value="1"/>
</dbReference>
<accession>A0A6P8EL76</accession>
<dbReference type="InterPro" id="IPR055357">
    <property type="entry name" value="LRR_At1g61320_AtMIF1"/>
</dbReference>
<dbReference type="InterPro" id="IPR053781">
    <property type="entry name" value="F-box_AtFBL13-like"/>
</dbReference>
<evidence type="ECO:0000259" key="1">
    <source>
        <dbReference type="PROSITE" id="PS50181"/>
    </source>
</evidence>
<keyword evidence="2" id="KW-1185">Reference proteome</keyword>
<dbReference type="OrthoDB" id="1939276at2759"/>
<dbReference type="GeneID" id="116215114"/>
<dbReference type="Gene3D" id="1.20.1280.50">
    <property type="match status" value="1"/>
</dbReference>
<sequence length="469" mass="54664">MADQEVQSPCKGAAEDRISKLPDELISHLFSFMPTKDVVKTSTLSRRWLKVQDLKHLDLYISLETSKDLLYFKSFVDWVDRRYSDKILKRFSVHLEDLPWNKDMQAKIDCLIHFAVVRRVKQMSLGLDFCYFDYEHWSWDLDKYFYKLPRFLCNHYGLESLHIANCAFPNPCTGFKWSSLKELSITQVNLGRNNILLKIFIGSPSLELLELDGCWGLMQIDTRNSLRLRELVIVSYQSVLRLEIIATNLLILRLRGDWQYQELKLTDASSIVEAELNFLMRVEKGNDAYYIPPPQSFCDNFFGELQHISTLHIGDWCNEVVSSMMKAEVNSPELTKCKHLITDSMADRQISLIGITTLLERSAHLEKLELRMLQRCIDDESDPHKRELVHSLMNAGKDELCGFPEDIFRSFEKYLKHVKTFVLRRLDAATGRTIMKRVFHLGNMEDSKWLSKLQANGTERCLSSLPNRF</sequence>
<evidence type="ECO:0000313" key="3">
    <source>
        <dbReference type="RefSeq" id="XP_031406553.1"/>
    </source>
</evidence>
<dbReference type="InterPro" id="IPR001810">
    <property type="entry name" value="F-box_dom"/>
</dbReference>
<evidence type="ECO:0000313" key="2">
    <source>
        <dbReference type="Proteomes" id="UP000515151"/>
    </source>
</evidence>
<gene>
    <name evidence="3" type="primary">LOC116215114</name>
</gene>
<reference evidence="3" key="2">
    <citation type="submission" date="2025-08" db="UniProtKB">
        <authorList>
            <consortium name="RefSeq"/>
        </authorList>
    </citation>
    <scope>IDENTIFICATION</scope>
    <source>
        <tissue evidence="3">Leaf</tissue>
    </source>
</reference>
<dbReference type="Pfam" id="PF00646">
    <property type="entry name" value="F-box"/>
    <property type="match status" value="1"/>
</dbReference>
<dbReference type="InterPro" id="IPR053772">
    <property type="entry name" value="At1g61320/At1g61330-like"/>
</dbReference>
<feature type="domain" description="F-box" evidence="1">
    <location>
        <begin position="15"/>
        <end position="63"/>
    </location>
</feature>
<protein>
    <submittedName>
        <fullName evidence="3">F-box protein At5g03100-like</fullName>
    </submittedName>
</protein>
<dbReference type="CDD" id="cd22160">
    <property type="entry name" value="F-box_AtFBL13-like"/>
    <property type="match status" value="1"/>
</dbReference>
<dbReference type="PROSITE" id="PS50181">
    <property type="entry name" value="FBOX"/>
    <property type="match status" value="1"/>
</dbReference>
<organism evidence="2 3">
    <name type="scientific">Punica granatum</name>
    <name type="common">Pomegranate</name>
    <dbReference type="NCBI Taxonomy" id="22663"/>
    <lineage>
        <taxon>Eukaryota</taxon>
        <taxon>Viridiplantae</taxon>
        <taxon>Streptophyta</taxon>
        <taxon>Embryophyta</taxon>
        <taxon>Tracheophyta</taxon>
        <taxon>Spermatophyta</taxon>
        <taxon>Magnoliopsida</taxon>
        <taxon>eudicotyledons</taxon>
        <taxon>Gunneridae</taxon>
        <taxon>Pentapetalae</taxon>
        <taxon>rosids</taxon>
        <taxon>malvids</taxon>
        <taxon>Myrtales</taxon>
        <taxon>Lythraceae</taxon>
        <taxon>Punica</taxon>
    </lineage>
</organism>
<dbReference type="InterPro" id="IPR036047">
    <property type="entry name" value="F-box-like_dom_sf"/>
</dbReference>
<dbReference type="RefSeq" id="XP_031406553.1">
    <property type="nucleotide sequence ID" value="XM_031550693.1"/>
</dbReference>
<dbReference type="Proteomes" id="UP000515151">
    <property type="component" value="Chromosome 7"/>
</dbReference>
<reference evidence="2" key="1">
    <citation type="journal article" date="2020" name="Plant Biotechnol. J.">
        <title>The pomegranate (Punica granatum L.) draft genome dissects genetic divergence between soft- and hard-seeded cultivars.</title>
        <authorList>
            <person name="Luo X."/>
            <person name="Li H."/>
            <person name="Wu Z."/>
            <person name="Yao W."/>
            <person name="Zhao P."/>
            <person name="Cao D."/>
            <person name="Yu H."/>
            <person name="Li K."/>
            <person name="Poudel K."/>
            <person name="Zhao D."/>
            <person name="Zhang F."/>
            <person name="Xia X."/>
            <person name="Chen L."/>
            <person name="Wang Q."/>
            <person name="Jing D."/>
            <person name="Cao S."/>
        </authorList>
    </citation>
    <scope>NUCLEOTIDE SEQUENCE [LARGE SCALE GENOMIC DNA]</scope>
    <source>
        <strain evidence="2">cv. Tunisia</strain>
    </source>
</reference>
<dbReference type="AlphaFoldDB" id="A0A6P8EL76"/>